<dbReference type="Proteomes" id="UP000646911">
    <property type="component" value="Unassembled WGS sequence"/>
</dbReference>
<evidence type="ECO:0000313" key="3">
    <source>
        <dbReference type="Proteomes" id="UP000646911"/>
    </source>
</evidence>
<proteinExistence type="predicted"/>
<dbReference type="NCBIfam" id="TIGR02532">
    <property type="entry name" value="IV_pilin_GFxxxE"/>
    <property type="match status" value="1"/>
</dbReference>
<keyword evidence="3" id="KW-1185">Reference proteome</keyword>
<sequence>MKQFNFYKQKGVSMVEIVVAMVILSIGLLGVASLQANTLKYLKASNYRSEASQAVYEIADRMRANFMAIQVKTPAGTIIYPNFYSYQTAYSATVASLPTVPPCAVPISCTPKEVADKDVAEWLRNLGTRMNGGAGNISQNANGGYDIYVMWKEVNYTALDPSCPNGTPPSPGAGVRCIKLSITP</sequence>
<name>A0ABR6ZI69_9BURK</name>
<dbReference type="Pfam" id="PF07963">
    <property type="entry name" value="N_methyl"/>
    <property type="match status" value="1"/>
</dbReference>
<accession>A0ABR6ZI69</accession>
<keyword evidence="1" id="KW-0472">Membrane</keyword>
<keyword evidence="1" id="KW-1133">Transmembrane helix</keyword>
<feature type="transmembrane region" description="Helical" evidence="1">
    <location>
        <begin position="12"/>
        <end position="34"/>
    </location>
</feature>
<organism evidence="2 3">
    <name type="scientific">Undibacterium umbellatum</name>
    <dbReference type="NCBI Taxonomy" id="2762300"/>
    <lineage>
        <taxon>Bacteria</taxon>
        <taxon>Pseudomonadati</taxon>
        <taxon>Pseudomonadota</taxon>
        <taxon>Betaproteobacteria</taxon>
        <taxon>Burkholderiales</taxon>
        <taxon>Oxalobacteraceae</taxon>
        <taxon>Undibacterium</taxon>
    </lineage>
</organism>
<comment type="caution">
    <text evidence="2">The sequence shown here is derived from an EMBL/GenBank/DDBJ whole genome shotgun (WGS) entry which is preliminary data.</text>
</comment>
<dbReference type="EMBL" id="JACOFX010000030">
    <property type="protein sequence ID" value="MBC3911369.1"/>
    <property type="molecule type" value="Genomic_DNA"/>
</dbReference>
<gene>
    <name evidence="2" type="primary">pilV</name>
    <name evidence="2" type="ORF">H8L47_27785</name>
</gene>
<evidence type="ECO:0000313" key="2">
    <source>
        <dbReference type="EMBL" id="MBC3911369.1"/>
    </source>
</evidence>
<dbReference type="RefSeq" id="WP_186957080.1">
    <property type="nucleotide sequence ID" value="NZ_JACOFX010000030.1"/>
</dbReference>
<protein>
    <submittedName>
        <fullName evidence="2">Type IV pilus modification protein PilV</fullName>
    </submittedName>
</protein>
<dbReference type="InterPro" id="IPR012902">
    <property type="entry name" value="N_methyl_site"/>
</dbReference>
<dbReference type="NCBIfam" id="TIGR02523">
    <property type="entry name" value="type_IV_pilV"/>
    <property type="match status" value="1"/>
</dbReference>
<reference evidence="2 3" key="1">
    <citation type="submission" date="2020-08" db="EMBL/GenBank/DDBJ databases">
        <title>Novel species isolated from subtropical streams in China.</title>
        <authorList>
            <person name="Lu H."/>
        </authorList>
    </citation>
    <scope>NUCLEOTIDE SEQUENCE [LARGE SCALE GENOMIC DNA]</scope>
    <source>
        <strain evidence="2 3">NL8W</strain>
    </source>
</reference>
<evidence type="ECO:0000256" key="1">
    <source>
        <dbReference type="SAM" id="Phobius"/>
    </source>
</evidence>
<keyword evidence="1" id="KW-0812">Transmembrane</keyword>
<dbReference type="InterPro" id="IPR013362">
    <property type="entry name" value="Pilus_4_PilV"/>
</dbReference>